<dbReference type="AlphaFoldDB" id="A0AAN6U214"/>
<dbReference type="EMBL" id="MU853226">
    <property type="protein sequence ID" value="KAK4124965.1"/>
    <property type="molecule type" value="Genomic_DNA"/>
</dbReference>
<keyword evidence="2" id="KW-1185">Reference proteome</keyword>
<protein>
    <submittedName>
        <fullName evidence="1">Uncharacterized protein</fullName>
    </submittedName>
</protein>
<gene>
    <name evidence="1" type="ORF">N657DRAFT_632895</name>
</gene>
<dbReference type="RefSeq" id="XP_062648736.1">
    <property type="nucleotide sequence ID" value="XM_062791178.1"/>
</dbReference>
<dbReference type="GeneID" id="87827947"/>
<organism evidence="1 2">
    <name type="scientific">Parathielavia appendiculata</name>
    <dbReference type="NCBI Taxonomy" id="2587402"/>
    <lineage>
        <taxon>Eukaryota</taxon>
        <taxon>Fungi</taxon>
        <taxon>Dikarya</taxon>
        <taxon>Ascomycota</taxon>
        <taxon>Pezizomycotina</taxon>
        <taxon>Sordariomycetes</taxon>
        <taxon>Sordariomycetidae</taxon>
        <taxon>Sordariales</taxon>
        <taxon>Chaetomiaceae</taxon>
        <taxon>Parathielavia</taxon>
    </lineage>
</organism>
<accession>A0AAN6U214</accession>
<dbReference type="Proteomes" id="UP001302602">
    <property type="component" value="Unassembled WGS sequence"/>
</dbReference>
<reference evidence="1" key="2">
    <citation type="submission" date="2023-05" db="EMBL/GenBank/DDBJ databases">
        <authorList>
            <consortium name="Lawrence Berkeley National Laboratory"/>
            <person name="Steindorff A."/>
            <person name="Hensen N."/>
            <person name="Bonometti L."/>
            <person name="Westerberg I."/>
            <person name="Brannstrom I.O."/>
            <person name="Guillou S."/>
            <person name="Cros-Aarteil S."/>
            <person name="Calhoun S."/>
            <person name="Haridas S."/>
            <person name="Kuo A."/>
            <person name="Mondo S."/>
            <person name="Pangilinan J."/>
            <person name="Riley R."/>
            <person name="Labutti K."/>
            <person name="Andreopoulos B."/>
            <person name="Lipzen A."/>
            <person name="Chen C."/>
            <person name="Yanf M."/>
            <person name="Daum C."/>
            <person name="Ng V."/>
            <person name="Clum A."/>
            <person name="Ohm R."/>
            <person name="Martin F."/>
            <person name="Silar P."/>
            <person name="Natvig D."/>
            <person name="Lalanne C."/>
            <person name="Gautier V."/>
            <person name="Ament-Velasquez S.L."/>
            <person name="Kruys A."/>
            <person name="Hutchinson M.I."/>
            <person name="Powell A.J."/>
            <person name="Barry K."/>
            <person name="Miller A.N."/>
            <person name="Grigoriev I.V."/>
            <person name="Debuchy R."/>
            <person name="Gladieux P."/>
            <person name="Thoren M.H."/>
            <person name="Johannesson H."/>
        </authorList>
    </citation>
    <scope>NUCLEOTIDE SEQUENCE</scope>
    <source>
        <strain evidence="1">CBS 731.68</strain>
    </source>
</reference>
<proteinExistence type="predicted"/>
<name>A0AAN6U214_9PEZI</name>
<evidence type="ECO:0000313" key="2">
    <source>
        <dbReference type="Proteomes" id="UP001302602"/>
    </source>
</evidence>
<reference evidence="1" key="1">
    <citation type="journal article" date="2023" name="Mol. Phylogenet. Evol.">
        <title>Genome-scale phylogeny and comparative genomics of the fungal order Sordariales.</title>
        <authorList>
            <person name="Hensen N."/>
            <person name="Bonometti L."/>
            <person name="Westerberg I."/>
            <person name="Brannstrom I.O."/>
            <person name="Guillou S."/>
            <person name="Cros-Aarteil S."/>
            <person name="Calhoun S."/>
            <person name="Haridas S."/>
            <person name="Kuo A."/>
            <person name="Mondo S."/>
            <person name="Pangilinan J."/>
            <person name="Riley R."/>
            <person name="LaButti K."/>
            <person name="Andreopoulos B."/>
            <person name="Lipzen A."/>
            <person name="Chen C."/>
            <person name="Yan M."/>
            <person name="Daum C."/>
            <person name="Ng V."/>
            <person name="Clum A."/>
            <person name="Steindorff A."/>
            <person name="Ohm R.A."/>
            <person name="Martin F."/>
            <person name="Silar P."/>
            <person name="Natvig D.O."/>
            <person name="Lalanne C."/>
            <person name="Gautier V."/>
            <person name="Ament-Velasquez S.L."/>
            <person name="Kruys A."/>
            <person name="Hutchinson M.I."/>
            <person name="Powell A.J."/>
            <person name="Barry K."/>
            <person name="Miller A.N."/>
            <person name="Grigoriev I.V."/>
            <person name="Debuchy R."/>
            <person name="Gladieux P."/>
            <person name="Hiltunen Thoren M."/>
            <person name="Johannesson H."/>
        </authorList>
    </citation>
    <scope>NUCLEOTIDE SEQUENCE</scope>
    <source>
        <strain evidence="1">CBS 731.68</strain>
    </source>
</reference>
<comment type="caution">
    <text evidence="1">The sequence shown here is derived from an EMBL/GenBank/DDBJ whole genome shotgun (WGS) entry which is preliminary data.</text>
</comment>
<evidence type="ECO:0000313" key="1">
    <source>
        <dbReference type="EMBL" id="KAK4124965.1"/>
    </source>
</evidence>
<sequence length="153" mass="17592">MAYLIRCKGPIELEEKSRSREDEKRATWRFTGLGARPLICNQLSLQEGGNYSIWLQKAAQRSRTPPMIFGHDWTDKGQRKRPEQRFCSVVKESGVGGVLVGMAPWRRPKASDLQFSPSGSRRILPKDVQFRSSFESRFGWNLFASLWTTVNEQ</sequence>